<dbReference type="Proteomes" id="UP000699462">
    <property type="component" value="Unassembled WGS sequence"/>
</dbReference>
<comment type="similarity">
    <text evidence="1">Belongs to the proteasome subunit S5B/HSM3 family.</text>
</comment>
<dbReference type="InterPro" id="IPR011989">
    <property type="entry name" value="ARM-like"/>
</dbReference>
<dbReference type="AlphaFoldDB" id="A0A8T0CZF6"/>
<accession>A0A8T0CZF6</accession>
<evidence type="ECO:0000256" key="1">
    <source>
        <dbReference type="ARBA" id="ARBA00006823"/>
    </source>
</evidence>
<dbReference type="EMBL" id="JTDF01022192">
    <property type="protein sequence ID" value="KAF8560842.1"/>
    <property type="molecule type" value="Genomic_DNA"/>
</dbReference>
<dbReference type="GO" id="GO:0005829">
    <property type="term" value="C:cytosol"/>
    <property type="evidence" value="ECO:0007669"/>
    <property type="project" value="TreeGrafter"/>
</dbReference>
<comment type="caution">
    <text evidence="3">The sequence shown here is derived from an EMBL/GenBank/DDBJ whole genome shotgun (WGS) entry which is preliminary data.</text>
</comment>
<dbReference type="Gene3D" id="1.25.10.10">
    <property type="entry name" value="Leucine-rich Repeat Variant"/>
    <property type="match status" value="1"/>
</dbReference>
<name>A0A8T0CZF6_9TREM</name>
<sequence length="548" mass="60039">MECSLSEILSLIEKLSTQGGQISEYECLVALLSTVKDGDLKVIARSCDIMQLFSSMNLNDKRFMEAALKLASTLFSAVPAVELVNAHQAELLQALHSERTVLMEFVLTKLKDSVQQVKSHLCCIPEAILHEVICLVAHEDLKVSKAAVSFLSVIGTKFVDGVERLFNPSSVLLINSTCVTSEQMLRIVEMATDVAVRIPSKFKQIEASGILRPLLKGLADEDSLTNLNFIEIAKNVVLIPDGYEWLVDSGALNNLLVRLKGANEVASGHLLLPGYLLFFGCLALQNPEYWLSNCEPISRNTFLSCLVDAGTNLDPTISLAALESIGQIAGRHEGRKVLHKLSTYSGVLHPILTKLGQFIKNSSNTVCVRALDSLTKLTQQVTHSVNVADATEQAKITLEWAGCVGQMGNSTELPTLGSQLQSAGKLLKRLTILATNPYSDIRLAALKAVCAFSTQPWGARLIIDQPGFMEYLLNRNTEVGLQETPQLMETKYEIVSNVLSTSESSKRYEFSEFLVLLRPEQVACLRLYVKEGVWGVQQAQSTVAVEPS</sequence>
<reference evidence="3 4" key="1">
    <citation type="submission" date="2019-07" db="EMBL/GenBank/DDBJ databases">
        <title>Annotation for the trematode Paragonimus westermani.</title>
        <authorList>
            <person name="Choi Y.-J."/>
        </authorList>
    </citation>
    <scope>NUCLEOTIDE SEQUENCE [LARGE SCALE GENOMIC DNA]</scope>
    <source>
        <strain evidence="3">180907_Pwestermani</strain>
    </source>
</reference>
<dbReference type="InterPro" id="IPR016024">
    <property type="entry name" value="ARM-type_fold"/>
</dbReference>
<evidence type="ECO:0000313" key="3">
    <source>
        <dbReference type="EMBL" id="KAF8560842.1"/>
    </source>
</evidence>
<protein>
    <recommendedName>
        <fullName evidence="2">26S proteasome non-ATPase regulatory subunit 5</fullName>
    </recommendedName>
</protein>
<dbReference type="PANTHER" id="PTHR13554">
    <property type="entry name" value="26S PROTEASOME NON-ATPASE REGULATORY SUBUNIT 5-RELATED"/>
    <property type="match status" value="1"/>
</dbReference>
<keyword evidence="4" id="KW-1185">Reference proteome</keyword>
<dbReference type="PANTHER" id="PTHR13554:SF10">
    <property type="entry name" value="26S PROTEASOME NON-ATPASE REGULATORY SUBUNIT 5"/>
    <property type="match status" value="1"/>
</dbReference>
<dbReference type="InterPro" id="IPR019538">
    <property type="entry name" value="PSMD5"/>
</dbReference>
<dbReference type="OrthoDB" id="10250600at2759"/>
<evidence type="ECO:0000256" key="2">
    <source>
        <dbReference type="ARBA" id="ARBA00014933"/>
    </source>
</evidence>
<proteinExistence type="inferred from homology"/>
<dbReference type="Pfam" id="PF10508">
    <property type="entry name" value="Proteasom_PSMB"/>
    <property type="match status" value="1"/>
</dbReference>
<gene>
    <name evidence="3" type="ORF">P879_09959</name>
</gene>
<organism evidence="3 4">
    <name type="scientific">Paragonimus westermani</name>
    <dbReference type="NCBI Taxonomy" id="34504"/>
    <lineage>
        <taxon>Eukaryota</taxon>
        <taxon>Metazoa</taxon>
        <taxon>Spiralia</taxon>
        <taxon>Lophotrochozoa</taxon>
        <taxon>Platyhelminthes</taxon>
        <taxon>Trematoda</taxon>
        <taxon>Digenea</taxon>
        <taxon>Plagiorchiida</taxon>
        <taxon>Troglotremata</taxon>
        <taxon>Troglotrematidae</taxon>
        <taxon>Paragonimus</taxon>
    </lineage>
</organism>
<evidence type="ECO:0000313" key="4">
    <source>
        <dbReference type="Proteomes" id="UP000699462"/>
    </source>
</evidence>
<dbReference type="GO" id="GO:0043248">
    <property type="term" value="P:proteasome assembly"/>
    <property type="evidence" value="ECO:0007669"/>
    <property type="project" value="InterPro"/>
</dbReference>
<dbReference type="SUPFAM" id="SSF48371">
    <property type="entry name" value="ARM repeat"/>
    <property type="match status" value="1"/>
</dbReference>